<keyword evidence="5" id="KW-0503">Monooxygenase</keyword>
<dbReference type="GO" id="GO:0004497">
    <property type="term" value="F:monooxygenase activity"/>
    <property type="evidence" value="ECO:0007669"/>
    <property type="project" value="UniProtKB-KW"/>
</dbReference>
<evidence type="ECO:0000256" key="3">
    <source>
        <dbReference type="ARBA" id="ARBA00022827"/>
    </source>
</evidence>
<dbReference type="GO" id="GO:0071949">
    <property type="term" value="F:FAD binding"/>
    <property type="evidence" value="ECO:0007669"/>
    <property type="project" value="InterPro"/>
</dbReference>
<dbReference type="Proteomes" id="UP000703661">
    <property type="component" value="Unassembled WGS sequence"/>
</dbReference>
<dbReference type="PANTHER" id="PTHR13789">
    <property type="entry name" value="MONOOXYGENASE"/>
    <property type="match status" value="1"/>
</dbReference>
<sequence length="382" mass="42437">MADQRSAGPTPPTVLIVGAGLSGLMLGTLLEQINVPYHIFERATEVRPLGTVMGLGANILPVFEQLDLLEDVLNISLPSGDLNLYDINLTKMGTKDISGIKEISGYDNVMFARPRLYEIMRKQVPAHRISMNKKVLRTEEKEDKVIIHFSDNTICEGDILVGADGAYSGVRQSMYKRLNESGLLPKDDLDGFQIGYVSMLGVATPKDPEKYPQLKDETSNFARVLGGTNRGWGIFNIPNNQASWVLSIQLMAEEAKEQQFRNSEWGPEANETMIKEFQDMPSPWGGTMGDLIEDTPKHLISKVYLEEKVFKTWYHGRSVLIGDGAANAMQDAVVLANCLFNMADSNAESIKAAFKEYYKQRFHRAEAEIARSRALAKVSAGQ</sequence>
<dbReference type="InterPro" id="IPR002938">
    <property type="entry name" value="FAD-bd"/>
</dbReference>
<dbReference type="Gene3D" id="3.50.50.60">
    <property type="entry name" value="FAD/NAD(P)-binding domain"/>
    <property type="match status" value="1"/>
</dbReference>
<name>A0A9P6MPD8_9FUNG</name>
<feature type="non-terminal residue" evidence="7">
    <location>
        <position position="1"/>
    </location>
</feature>
<dbReference type="EMBL" id="JAAAID010001661">
    <property type="protein sequence ID" value="KAG0009187.1"/>
    <property type="molecule type" value="Genomic_DNA"/>
</dbReference>
<evidence type="ECO:0000256" key="4">
    <source>
        <dbReference type="ARBA" id="ARBA00023002"/>
    </source>
</evidence>
<evidence type="ECO:0000313" key="7">
    <source>
        <dbReference type="EMBL" id="KAG0009187.1"/>
    </source>
</evidence>
<protein>
    <recommendedName>
        <fullName evidence="6">FAD-binding domain-containing protein</fullName>
    </recommendedName>
</protein>
<evidence type="ECO:0000256" key="2">
    <source>
        <dbReference type="ARBA" id="ARBA00022630"/>
    </source>
</evidence>
<gene>
    <name evidence="7" type="ORF">BGZ80_002653</name>
</gene>
<dbReference type="SUPFAM" id="SSF51905">
    <property type="entry name" value="FAD/NAD(P)-binding domain"/>
    <property type="match status" value="1"/>
</dbReference>
<dbReference type="AlphaFoldDB" id="A0A9P6MPD8"/>
<keyword evidence="3" id="KW-0274">FAD</keyword>
<comment type="caution">
    <text evidence="7">The sequence shown here is derived from an EMBL/GenBank/DDBJ whole genome shotgun (WGS) entry which is preliminary data.</text>
</comment>
<evidence type="ECO:0000256" key="5">
    <source>
        <dbReference type="ARBA" id="ARBA00023033"/>
    </source>
</evidence>
<feature type="domain" description="FAD-binding" evidence="6">
    <location>
        <begin position="13"/>
        <end position="174"/>
    </location>
</feature>
<reference evidence="7" key="1">
    <citation type="journal article" date="2020" name="Fungal Divers.">
        <title>Resolving the Mortierellaceae phylogeny through synthesis of multi-gene phylogenetics and phylogenomics.</title>
        <authorList>
            <person name="Vandepol N."/>
            <person name="Liber J."/>
            <person name="Desiro A."/>
            <person name="Na H."/>
            <person name="Kennedy M."/>
            <person name="Barry K."/>
            <person name="Grigoriev I.V."/>
            <person name="Miller A.N."/>
            <person name="O'Donnell K."/>
            <person name="Stajich J.E."/>
            <person name="Bonito G."/>
        </authorList>
    </citation>
    <scope>NUCLEOTIDE SEQUENCE</scope>
    <source>
        <strain evidence="7">NRRL 2769</strain>
    </source>
</reference>
<accession>A0A9P6MPD8</accession>
<keyword evidence="2" id="KW-0285">Flavoprotein</keyword>
<evidence type="ECO:0000256" key="1">
    <source>
        <dbReference type="ARBA" id="ARBA00007992"/>
    </source>
</evidence>
<dbReference type="InterPro" id="IPR050493">
    <property type="entry name" value="FAD-dep_Monooxygenase_BioMet"/>
</dbReference>
<comment type="similarity">
    <text evidence="1">Belongs to the paxM FAD-dependent monooxygenase family.</text>
</comment>
<proteinExistence type="inferred from homology"/>
<keyword evidence="8" id="KW-1185">Reference proteome</keyword>
<evidence type="ECO:0000313" key="8">
    <source>
        <dbReference type="Proteomes" id="UP000703661"/>
    </source>
</evidence>
<keyword evidence="4" id="KW-0560">Oxidoreductase</keyword>
<dbReference type="PANTHER" id="PTHR13789:SF309">
    <property type="entry name" value="PUTATIVE (AFU_ORTHOLOGUE AFUA_6G14510)-RELATED"/>
    <property type="match status" value="1"/>
</dbReference>
<organism evidence="7 8">
    <name type="scientific">Entomortierella chlamydospora</name>
    <dbReference type="NCBI Taxonomy" id="101097"/>
    <lineage>
        <taxon>Eukaryota</taxon>
        <taxon>Fungi</taxon>
        <taxon>Fungi incertae sedis</taxon>
        <taxon>Mucoromycota</taxon>
        <taxon>Mortierellomycotina</taxon>
        <taxon>Mortierellomycetes</taxon>
        <taxon>Mortierellales</taxon>
        <taxon>Mortierellaceae</taxon>
        <taxon>Entomortierella</taxon>
    </lineage>
</organism>
<evidence type="ECO:0000259" key="6">
    <source>
        <dbReference type="Pfam" id="PF01494"/>
    </source>
</evidence>
<dbReference type="Pfam" id="PF01494">
    <property type="entry name" value="FAD_binding_3"/>
    <property type="match status" value="1"/>
</dbReference>
<dbReference type="PRINTS" id="PR00420">
    <property type="entry name" value="RNGMNOXGNASE"/>
</dbReference>
<dbReference type="InterPro" id="IPR036188">
    <property type="entry name" value="FAD/NAD-bd_sf"/>
</dbReference>